<name>A0A0P0CC05_9BACT</name>
<gene>
    <name evidence="1" type="ORF">DC20_09865</name>
</gene>
<keyword evidence="2" id="KW-1185">Reference proteome</keyword>
<organism evidence="1 2">
    <name type="scientific">Rufibacter tibetensis</name>
    <dbReference type="NCBI Taxonomy" id="512763"/>
    <lineage>
        <taxon>Bacteria</taxon>
        <taxon>Pseudomonadati</taxon>
        <taxon>Bacteroidota</taxon>
        <taxon>Cytophagia</taxon>
        <taxon>Cytophagales</taxon>
        <taxon>Hymenobacteraceae</taxon>
        <taxon>Rufibacter</taxon>
    </lineage>
</organism>
<evidence type="ECO:0000313" key="2">
    <source>
        <dbReference type="Proteomes" id="UP000061382"/>
    </source>
</evidence>
<dbReference type="KEGG" id="rti:DC20_09865"/>
<dbReference type="EMBL" id="CP012643">
    <property type="protein sequence ID" value="ALI99226.1"/>
    <property type="molecule type" value="Genomic_DNA"/>
</dbReference>
<accession>A0A0P0CC05</accession>
<dbReference type="AlphaFoldDB" id="A0A0P0CC05"/>
<sequence>MSRFRCKVEINKGAEVFISPLMRENRTHWFKYDYIIFIQFVNQIYLSSTSYYPNNFTTNSTNMTIKKAPLASGAFLLFYEN</sequence>
<dbReference type="RefSeq" id="WP_062543682.1">
    <property type="nucleotide sequence ID" value="NZ_CP012643.1"/>
</dbReference>
<evidence type="ECO:0000313" key="1">
    <source>
        <dbReference type="EMBL" id="ALI99226.1"/>
    </source>
</evidence>
<protein>
    <submittedName>
        <fullName evidence="1">Uncharacterized protein</fullName>
    </submittedName>
</protein>
<dbReference type="Proteomes" id="UP000061382">
    <property type="component" value="Chromosome"/>
</dbReference>
<dbReference type="PATRIC" id="fig|512763.3.peg.2176"/>
<reference evidence="1 2" key="1">
    <citation type="submission" date="2015-08" db="EMBL/GenBank/DDBJ databases">
        <title>Complete genome sequence of Rufibacter tibetensis strain 1351t, a radiation-resistant bacterium from tibet plateau.</title>
        <authorList>
            <person name="Dai J."/>
        </authorList>
    </citation>
    <scope>NUCLEOTIDE SEQUENCE [LARGE SCALE GENOMIC DNA]</scope>
    <source>
        <strain evidence="1 2">1351</strain>
    </source>
</reference>
<proteinExistence type="predicted"/>